<feature type="non-terminal residue" evidence="2">
    <location>
        <position position="229"/>
    </location>
</feature>
<feature type="chain" id="PRO_5003981715" evidence="1">
    <location>
        <begin position="17"/>
        <end position="229"/>
    </location>
</feature>
<dbReference type="AlphaFoldDB" id="L7MMU2"/>
<reference evidence="2" key="2">
    <citation type="journal article" date="2015" name="J. Proteomics">
        <title>Sexual differences in the sialomes of the zebra tick, Rhipicephalus pulchellus.</title>
        <authorList>
            <person name="Tan A.W."/>
            <person name="Francischetti I.M."/>
            <person name="Slovak M."/>
            <person name="Kini R.M."/>
            <person name="Ribeiro J.M."/>
        </authorList>
    </citation>
    <scope>NUCLEOTIDE SEQUENCE</scope>
    <source>
        <tissue evidence="2">Salivary gland</tissue>
    </source>
</reference>
<organism evidence="2">
    <name type="scientific">Rhipicephalus pulchellus</name>
    <name type="common">Yellow backed tick</name>
    <name type="synonym">Dermacentor pulchellus</name>
    <dbReference type="NCBI Taxonomy" id="72859"/>
    <lineage>
        <taxon>Eukaryota</taxon>
        <taxon>Metazoa</taxon>
        <taxon>Ecdysozoa</taxon>
        <taxon>Arthropoda</taxon>
        <taxon>Chelicerata</taxon>
        <taxon>Arachnida</taxon>
        <taxon>Acari</taxon>
        <taxon>Parasitiformes</taxon>
        <taxon>Ixodida</taxon>
        <taxon>Ixodoidea</taxon>
        <taxon>Ixodidae</taxon>
        <taxon>Rhipicephalinae</taxon>
        <taxon>Rhipicephalus</taxon>
        <taxon>Rhipicephalus</taxon>
    </lineage>
</organism>
<keyword evidence="1" id="KW-0732">Signal</keyword>
<evidence type="ECO:0000313" key="2">
    <source>
        <dbReference type="EMBL" id="JAA64983.1"/>
    </source>
</evidence>
<feature type="signal peptide" evidence="1">
    <location>
        <begin position="1"/>
        <end position="16"/>
    </location>
</feature>
<accession>L7MMU2</accession>
<name>L7MMU2_RHIPC</name>
<sequence length="229" mass="25952">MFTFLLRVCFMITVLGTFTYSNRHRPKKPIGNGITVYARILHDNTTLEAGTAESEGNILKMNKKIREIFKQVEDKFHEENVMITFDVMTLKDLKITSVLAELNDTPGALDGQKTLDNLLKTQQQKVNGSGIVYLFTNRSIYTQGREDDHAPSPNHHLETYNTFCTGNTSGAIVLYTDIKPEEFPFGATARILGSTRSFSFDKNDFKYMNESFTRCRELAGREDTPKQSG</sequence>
<proteinExistence type="evidence at transcript level"/>
<evidence type="ECO:0000256" key="1">
    <source>
        <dbReference type="SAM" id="SignalP"/>
    </source>
</evidence>
<dbReference type="EMBL" id="GACK01000051">
    <property type="protein sequence ID" value="JAA64983.1"/>
    <property type="molecule type" value="mRNA"/>
</dbReference>
<protein>
    <submittedName>
        <fullName evidence="2">Putative 28 kDa metastriate family member</fullName>
    </submittedName>
</protein>
<reference evidence="2" key="1">
    <citation type="submission" date="2012-11" db="EMBL/GenBank/DDBJ databases">
        <authorList>
            <person name="Lucero-Rivera Y.E."/>
            <person name="Tovar-Ramirez D."/>
        </authorList>
    </citation>
    <scope>NUCLEOTIDE SEQUENCE</scope>
    <source>
        <tissue evidence="2">Salivary gland</tissue>
    </source>
</reference>